<dbReference type="Proteomes" id="UP000808337">
    <property type="component" value="Unassembled WGS sequence"/>
</dbReference>
<dbReference type="InterPro" id="IPR001214">
    <property type="entry name" value="SET_dom"/>
</dbReference>
<dbReference type="SUPFAM" id="SSF82199">
    <property type="entry name" value="SET domain"/>
    <property type="match status" value="1"/>
</dbReference>
<reference evidence="2 3" key="1">
    <citation type="submission" date="2020-10" db="EMBL/GenBank/DDBJ databases">
        <title>Connecting structure to function with the recovery of over 1000 high-quality activated sludge metagenome-assembled genomes encoding full-length rRNA genes using long-read sequencing.</title>
        <authorList>
            <person name="Singleton C.M."/>
            <person name="Petriglieri F."/>
            <person name="Kristensen J.M."/>
            <person name="Kirkegaard R.H."/>
            <person name="Michaelsen T.Y."/>
            <person name="Andersen M.H."/>
            <person name="Karst S.M."/>
            <person name="Dueholm M.S."/>
            <person name="Nielsen P.H."/>
            <person name="Albertsen M."/>
        </authorList>
    </citation>
    <scope>NUCLEOTIDE SEQUENCE [LARGE SCALE GENOMIC DNA]</scope>
    <source>
        <strain evidence="2">Ribe_18-Q3-R11-54_MAXAC.273</strain>
    </source>
</reference>
<dbReference type="EMBL" id="JADKGY010000029">
    <property type="protein sequence ID" value="MBK9984039.1"/>
    <property type="molecule type" value="Genomic_DNA"/>
</dbReference>
<organism evidence="2 3">
    <name type="scientific">Candidatus Opimibacter skivensis</name>
    <dbReference type="NCBI Taxonomy" id="2982028"/>
    <lineage>
        <taxon>Bacteria</taxon>
        <taxon>Pseudomonadati</taxon>
        <taxon>Bacteroidota</taxon>
        <taxon>Saprospiria</taxon>
        <taxon>Saprospirales</taxon>
        <taxon>Saprospiraceae</taxon>
        <taxon>Candidatus Opimibacter</taxon>
    </lineage>
</organism>
<comment type="caution">
    <text evidence="2">The sequence shown here is derived from an EMBL/GenBank/DDBJ whole genome shotgun (WGS) entry which is preliminary data.</text>
</comment>
<name>A0A9D7XP25_9BACT</name>
<sequence>MITTTRTKQAAKVLSEHGFAKVLLNKSTGQKSLNASVHFSPGDVISQFSAGTTQSFATYLTVQTGPDRHITLMPEFLQYINHSCAPTAFFNTTTMELTCLKALRPGDEITFFYPSTEWEMAQPFICNCGKPECLKLINGASHLSIETLSKYKLTDFIRQMITQKLSL</sequence>
<dbReference type="PANTHER" id="PTHR12350:SF19">
    <property type="entry name" value="SET DOMAIN-CONTAINING PROTEIN"/>
    <property type="match status" value="1"/>
</dbReference>
<proteinExistence type="predicted"/>
<gene>
    <name evidence="2" type="ORF">IPP15_17000</name>
</gene>
<dbReference type="InterPro" id="IPR053201">
    <property type="entry name" value="Flavunoidine_N-MTase"/>
</dbReference>
<evidence type="ECO:0000313" key="2">
    <source>
        <dbReference type="EMBL" id="MBK9984039.1"/>
    </source>
</evidence>
<evidence type="ECO:0000313" key="3">
    <source>
        <dbReference type="Proteomes" id="UP000808337"/>
    </source>
</evidence>
<protein>
    <submittedName>
        <fullName evidence="2">SET domain-containing protein-lysine N-methyltransferase</fullName>
    </submittedName>
</protein>
<evidence type="ECO:0000259" key="1">
    <source>
        <dbReference type="Pfam" id="PF00856"/>
    </source>
</evidence>
<dbReference type="Gene3D" id="2.170.270.10">
    <property type="entry name" value="SET domain"/>
    <property type="match status" value="1"/>
</dbReference>
<dbReference type="InterPro" id="IPR046341">
    <property type="entry name" value="SET_dom_sf"/>
</dbReference>
<feature type="domain" description="SET" evidence="1">
    <location>
        <begin position="67"/>
        <end position="113"/>
    </location>
</feature>
<dbReference type="PANTHER" id="PTHR12350">
    <property type="entry name" value="HISTONE-LYSINE N-METHYLTRANSFERASE-RELATED"/>
    <property type="match status" value="1"/>
</dbReference>
<accession>A0A9D7XP25</accession>
<dbReference type="AlphaFoldDB" id="A0A9D7XP25"/>
<dbReference type="Pfam" id="PF00856">
    <property type="entry name" value="SET"/>
    <property type="match status" value="1"/>
</dbReference>